<evidence type="ECO:0000313" key="1">
    <source>
        <dbReference type="EMBL" id="KAL3534938.1"/>
    </source>
</evidence>
<dbReference type="EMBL" id="JBJUIK010000002">
    <property type="protein sequence ID" value="KAL3534938.1"/>
    <property type="molecule type" value="Genomic_DNA"/>
</dbReference>
<protein>
    <submittedName>
        <fullName evidence="1">Uncharacterized protein</fullName>
    </submittedName>
</protein>
<proteinExistence type="predicted"/>
<comment type="caution">
    <text evidence="1">The sequence shown here is derived from an EMBL/GenBank/DDBJ whole genome shotgun (WGS) entry which is preliminary data.</text>
</comment>
<name>A0ABD3AUQ2_9GENT</name>
<accession>A0ABD3AUQ2</accession>
<evidence type="ECO:0000313" key="2">
    <source>
        <dbReference type="Proteomes" id="UP001630127"/>
    </source>
</evidence>
<sequence>MMCVSDWRTLFDKAKVTHIEQEASNHCMLLLDTDPILRKGERDSALTGMVVYNEAEDVVKEAWKGKVNGSRMFIVHKKIKVCRIMLLNWNRSLNINAGKEIKWIK</sequence>
<dbReference type="AlphaFoldDB" id="A0ABD3AUQ2"/>
<organism evidence="1 2">
    <name type="scientific">Cinchona calisaya</name>
    <dbReference type="NCBI Taxonomy" id="153742"/>
    <lineage>
        <taxon>Eukaryota</taxon>
        <taxon>Viridiplantae</taxon>
        <taxon>Streptophyta</taxon>
        <taxon>Embryophyta</taxon>
        <taxon>Tracheophyta</taxon>
        <taxon>Spermatophyta</taxon>
        <taxon>Magnoliopsida</taxon>
        <taxon>eudicotyledons</taxon>
        <taxon>Gunneridae</taxon>
        <taxon>Pentapetalae</taxon>
        <taxon>asterids</taxon>
        <taxon>lamiids</taxon>
        <taxon>Gentianales</taxon>
        <taxon>Rubiaceae</taxon>
        <taxon>Cinchonoideae</taxon>
        <taxon>Cinchoneae</taxon>
        <taxon>Cinchona</taxon>
    </lineage>
</organism>
<gene>
    <name evidence="1" type="ORF">ACH5RR_003399</name>
</gene>
<keyword evidence="2" id="KW-1185">Reference proteome</keyword>
<dbReference type="Proteomes" id="UP001630127">
    <property type="component" value="Unassembled WGS sequence"/>
</dbReference>
<reference evidence="1 2" key="1">
    <citation type="submission" date="2024-11" db="EMBL/GenBank/DDBJ databases">
        <title>A near-complete genome assembly of Cinchona calisaya.</title>
        <authorList>
            <person name="Lian D.C."/>
            <person name="Zhao X.W."/>
            <person name="Wei L."/>
        </authorList>
    </citation>
    <scope>NUCLEOTIDE SEQUENCE [LARGE SCALE GENOMIC DNA]</scope>
    <source>
        <tissue evidence="1">Nenye</tissue>
    </source>
</reference>